<name>A0A1G9W0J0_9BACT</name>
<dbReference type="OrthoDB" id="5951444at2"/>
<dbReference type="InterPro" id="IPR014922">
    <property type="entry name" value="YdhG-like"/>
</dbReference>
<proteinExistence type="predicted"/>
<evidence type="ECO:0000313" key="2">
    <source>
        <dbReference type="EMBL" id="SDM77691.1"/>
    </source>
</evidence>
<dbReference type="Proteomes" id="UP000198901">
    <property type="component" value="Unassembled WGS sequence"/>
</dbReference>
<evidence type="ECO:0000259" key="1">
    <source>
        <dbReference type="Pfam" id="PF08818"/>
    </source>
</evidence>
<feature type="domain" description="YdhG-like" evidence="1">
    <location>
        <begin position="25"/>
        <end position="129"/>
    </location>
</feature>
<dbReference type="RefSeq" id="WP_093207602.1">
    <property type="nucleotide sequence ID" value="NZ_FNGS01000009.1"/>
</dbReference>
<accession>A0A1G9W0J0</accession>
<protein>
    <recommendedName>
        <fullName evidence="1">YdhG-like domain-containing protein</fullName>
    </recommendedName>
</protein>
<keyword evidence="3" id="KW-1185">Reference proteome</keyword>
<organism evidence="2 3">
    <name type="scientific">Siphonobacter aquaeclarae</name>
    <dbReference type="NCBI Taxonomy" id="563176"/>
    <lineage>
        <taxon>Bacteria</taxon>
        <taxon>Pseudomonadati</taxon>
        <taxon>Bacteroidota</taxon>
        <taxon>Cytophagia</taxon>
        <taxon>Cytophagales</taxon>
        <taxon>Cytophagaceae</taxon>
        <taxon>Siphonobacter</taxon>
    </lineage>
</organism>
<dbReference type="Pfam" id="PF08818">
    <property type="entry name" value="DUF1801"/>
    <property type="match status" value="1"/>
</dbReference>
<sequence length="136" mass="15250">MAKNKTTETNASVEDFLQAVPDETRRSDGRQLLAWMEELSGFPAKLWGPSIIGFGSYHYKYASGHEGDMPLIGFSPRKDSQVLYLFQGFPEWEELLARLGKHKTSKACLYIKKLSDIDIAVLKQLITESLAHSSNG</sequence>
<gene>
    <name evidence="2" type="ORF">SAMN04488090_4201</name>
</gene>
<dbReference type="SUPFAM" id="SSF159888">
    <property type="entry name" value="YdhG-like"/>
    <property type="match status" value="1"/>
</dbReference>
<dbReference type="AlphaFoldDB" id="A0A1G9W0J0"/>
<dbReference type="EMBL" id="FNGS01000009">
    <property type="protein sequence ID" value="SDM77691.1"/>
    <property type="molecule type" value="Genomic_DNA"/>
</dbReference>
<evidence type="ECO:0000313" key="3">
    <source>
        <dbReference type="Proteomes" id="UP000198901"/>
    </source>
</evidence>
<reference evidence="2 3" key="1">
    <citation type="submission" date="2016-10" db="EMBL/GenBank/DDBJ databases">
        <authorList>
            <person name="de Groot N.N."/>
        </authorList>
    </citation>
    <scope>NUCLEOTIDE SEQUENCE [LARGE SCALE GENOMIC DNA]</scope>
    <source>
        <strain evidence="2 3">DSM 21668</strain>
    </source>
</reference>
<dbReference type="STRING" id="563176.SAMN04488090_4201"/>